<evidence type="ECO:0000313" key="4">
    <source>
        <dbReference type="Proteomes" id="UP000178092"/>
    </source>
</evidence>
<feature type="region of interest" description="Disordered" evidence="2">
    <location>
        <begin position="41"/>
        <end position="64"/>
    </location>
</feature>
<organism evidence="3 4">
    <name type="scientific">Candidatus Wildermuthbacteria bacterium RIFCSPHIGHO2_02_FULL_45_25</name>
    <dbReference type="NCBI Taxonomy" id="1802450"/>
    <lineage>
        <taxon>Bacteria</taxon>
        <taxon>Candidatus Wildermuthiibacteriota</taxon>
    </lineage>
</organism>
<accession>A0A1G2R1B7</accession>
<keyword evidence="1" id="KW-0175">Coiled coil</keyword>
<feature type="coiled-coil region" evidence="1">
    <location>
        <begin position="150"/>
        <end position="244"/>
    </location>
</feature>
<evidence type="ECO:0000256" key="2">
    <source>
        <dbReference type="SAM" id="MobiDB-lite"/>
    </source>
</evidence>
<feature type="compositionally biased region" description="Basic and acidic residues" evidence="2">
    <location>
        <begin position="315"/>
        <end position="333"/>
    </location>
</feature>
<feature type="region of interest" description="Disordered" evidence="2">
    <location>
        <begin position="278"/>
        <end position="337"/>
    </location>
</feature>
<dbReference type="EMBL" id="MHTV01000027">
    <property type="protein sequence ID" value="OHA66620.1"/>
    <property type="molecule type" value="Genomic_DNA"/>
</dbReference>
<gene>
    <name evidence="3" type="ORF">A3C04_00490</name>
</gene>
<proteinExistence type="predicted"/>
<reference evidence="3 4" key="1">
    <citation type="journal article" date="2016" name="Nat. Commun.">
        <title>Thousands of microbial genomes shed light on interconnected biogeochemical processes in an aquifer system.</title>
        <authorList>
            <person name="Anantharaman K."/>
            <person name="Brown C.T."/>
            <person name="Hug L.A."/>
            <person name="Sharon I."/>
            <person name="Castelle C.J."/>
            <person name="Probst A.J."/>
            <person name="Thomas B.C."/>
            <person name="Singh A."/>
            <person name="Wilkins M.J."/>
            <person name="Karaoz U."/>
            <person name="Brodie E.L."/>
            <person name="Williams K.H."/>
            <person name="Hubbard S.S."/>
            <person name="Banfield J.F."/>
        </authorList>
    </citation>
    <scope>NUCLEOTIDE SEQUENCE [LARGE SCALE GENOMIC DNA]</scope>
</reference>
<dbReference type="AlphaFoldDB" id="A0A1G2R1B7"/>
<evidence type="ECO:0000313" key="3">
    <source>
        <dbReference type="EMBL" id="OHA66620.1"/>
    </source>
</evidence>
<sequence>MENYQSASSSPYDAIRATLLKREFQAREKIREIFREEEAIEQDEQQIEEQQRKESSEDAKKELEKQRWAIEDRRREIKQKRWDAEKEQKTFESQLTKVKDYVVLQKELLRVIAQEEQIEMQKSQVEQKEAPQERSDVLGRIQKELTLVIAREQELEAKQYEIEKQEWATQDEREKRTLEEQRWKVVDERRAAEQERMQVEDALTSSFQTLRVLESERTGYEEKRQELEKRRWEIQDQVAQIEQEFPEFVSVKSQAVREQDVSLKVGQVVEVAVEEVREEAEGAPTEERVPEPEIIPFREQTDKEEAQGDEVEEITPPKKKDVEVKEEKNKDILQGEGASEVYGEEAVRTMKKDLEQIRKERKE</sequence>
<feature type="compositionally biased region" description="Basic and acidic residues" evidence="2">
    <location>
        <begin position="49"/>
        <end position="64"/>
    </location>
</feature>
<comment type="caution">
    <text evidence="3">The sequence shown here is derived from an EMBL/GenBank/DDBJ whole genome shotgun (WGS) entry which is preliminary data.</text>
</comment>
<dbReference type="Proteomes" id="UP000178092">
    <property type="component" value="Unassembled WGS sequence"/>
</dbReference>
<protein>
    <submittedName>
        <fullName evidence="3">Uncharacterized protein</fullName>
    </submittedName>
</protein>
<name>A0A1G2R1B7_9BACT</name>
<evidence type="ECO:0000256" key="1">
    <source>
        <dbReference type="SAM" id="Coils"/>
    </source>
</evidence>